<name>A0A1R0H814_9FUNG</name>
<comment type="caution">
    <text evidence="2">The sequence shown here is derived from an EMBL/GenBank/DDBJ whole genome shotgun (WGS) entry which is preliminary data.</text>
</comment>
<feature type="compositionally biased region" description="Basic and acidic residues" evidence="1">
    <location>
        <begin position="74"/>
        <end position="88"/>
    </location>
</feature>
<feature type="compositionally biased region" description="Acidic residues" evidence="1">
    <location>
        <begin position="63"/>
        <end position="73"/>
    </location>
</feature>
<protein>
    <submittedName>
        <fullName evidence="2">Uncharacterized protein</fullName>
    </submittedName>
</protein>
<accession>A0A1R0H814</accession>
<dbReference type="EMBL" id="LSSL01000154">
    <property type="protein sequence ID" value="OLY85325.1"/>
    <property type="molecule type" value="Genomic_DNA"/>
</dbReference>
<feature type="compositionally biased region" description="Low complexity" evidence="1">
    <location>
        <begin position="33"/>
        <end position="48"/>
    </location>
</feature>
<sequence>MDMKNAKEMGIMPAEIIGGVRVPATSRHAAKLSDGGSDSNSSPKNSSSMERHAKKDIARERHEDEDEEGDGQTEEERQEMIRHDKEIHMQNLIYERKMKATSNRDNYKSLNFDTAINSNVQQPRKHN</sequence>
<feature type="compositionally biased region" description="Basic and acidic residues" evidence="1">
    <location>
        <begin position="49"/>
        <end position="62"/>
    </location>
</feature>
<feature type="region of interest" description="Disordered" evidence="1">
    <location>
        <begin position="1"/>
        <end position="88"/>
    </location>
</feature>
<reference evidence="2 3" key="1">
    <citation type="journal article" date="2016" name="Mol. Biol. Evol.">
        <title>Genome-Wide Survey of Gut Fungi (Harpellales) Reveals the First Horizontally Transferred Ubiquitin Gene from a Mosquito Host.</title>
        <authorList>
            <person name="Wang Y."/>
            <person name="White M.M."/>
            <person name="Kvist S."/>
            <person name="Moncalvo J.M."/>
        </authorList>
    </citation>
    <scope>NUCLEOTIDE SEQUENCE [LARGE SCALE GENOMIC DNA]</scope>
    <source>
        <strain evidence="2 3">ALG-7-W6</strain>
    </source>
</reference>
<dbReference type="Proteomes" id="UP000187455">
    <property type="component" value="Unassembled WGS sequence"/>
</dbReference>
<keyword evidence="3" id="KW-1185">Reference proteome</keyword>
<evidence type="ECO:0000313" key="2">
    <source>
        <dbReference type="EMBL" id="OLY85325.1"/>
    </source>
</evidence>
<evidence type="ECO:0000313" key="3">
    <source>
        <dbReference type="Proteomes" id="UP000187455"/>
    </source>
</evidence>
<evidence type="ECO:0000256" key="1">
    <source>
        <dbReference type="SAM" id="MobiDB-lite"/>
    </source>
</evidence>
<proteinExistence type="predicted"/>
<dbReference type="AlphaFoldDB" id="A0A1R0H814"/>
<gene>
    <name evidence="2" type="ORF">AYI68_g485</name>
</gene>
<organism evidence="2 3">
    <name type="scientific">Smittium mucronatum</name>
    <dbReference type="NCBI Taxonomy" id="133383"/>
    <lineage>
        <taxon>Eukaryota</taxon>
        <taxon>Fungi</taxon>
        <taxon>Fungi incertae sedis</taxon>
        <taxon>Zoopagomycota</taxon>
        <taxon>Kickxellomycotina</taxon>
        <taxon>Harpellomycetes</taxon>
        <taxon>Harpellales</taxon>
        <taxon>Legeriomycetaceae</taxon>
        <taxon>Smittium</taxon>
    </lineage>
</organism>